<reference evidence="9" key="1">
    <citation type="submission" date="2018-10" db="EMBL/GenBank/DDBJ databases">
        <title>Population genomic analysis revealed the cold adaptation of white poplar.</title>
        <authorList>
            <person name="Liu Y.-J."/>
        </authorList>
    </citation>
    <scope>NUCLEOTIDE SEQUENCE [LARGE SCALE GENOMIC DNA]</scope>
    <source>
        <strain evidence="9">PAL-ZL1</strain>
    </source>
</reference>
<dbReference type="InterPro" id="IPR036955">
    <property type="entry name" value="AP2/ERF_dom_sf"/>
</dbReference>
<evidence type="ECO:0000256" key="5">
    <source>
        <dbReference type="ARBA" id="ARBA00023242"/>
    </source>
</evidence>
<dbReference type="Gene3D" id="3.30.730.10">
    <property type="entry name" value="AP2/ERF domain"/>
    <property type="match status" value="1"/>
</dbReference>
<dbReference type="PROSITE" id="PS51032">
    <property type="entry name" value="AP2_ERF"/>
    <property type="match status" value="1"/>
</dbReference>
<comment type="caution">
    <text evidence="9">The sequence shown here is derived from an EMBL/GenBank/DDBJ whole genome shotgun (WGS) entry which is preliminary data.</text>
</comment>
<dbReference type="EMBL" id="RCHU01000507">
    <property type="protein sequence ID" value="TKS02924.1"/>
    <property type="molecule type" value="Genomic_DNA"/>
</dbReference>
<feature type="compositionally biased region" description="Polar residues" evidence="7">
    <location>
        <begin position="199"/>
        <end position="213"/>
    </location>
</feature>
<organism evidence="9">
    <name type="scientific">Populus alba</name>
    <name type="common">White poplar</name>
    <dbReference type="NCBI Taxonomy" id="43335"/>
    <lineage>
        <taxon>Eukaryota</taxon>
        <taxon>Viridiplantae</taxon>
        <taxon>Streptophyta</taxon>
        <taxon>Embryophyta</taxon>
        <taxon>Tracheophyta</taxon>
        <taxon>Spermatophyta</taxon>
        <taxon>Magnoliopsida</taxon>
        <taxon>eudicotyledons</taxon>
        <taxon>Gunneridae</taxon>
        <taxon>Pentapetalae</taxon>
        <taxon>rosids</taxon>
        <taxon>fabids</taxon>
        <taxon>Malpighiales</taxon>
        <taxon>Salicaceae</taxon>
        <taxon>Saliceae</taxon>
        <taxon>Populus</taxon>
    </lineage>
</organism>
<dbReference type="PANTHER" id="PTHR31194:SF197">
    <property type="entry name" value="OS12G0582900 PROTEIN"/>
    <property type="match status" value="1"/>
</dbReference>
<dbReference type="STRING" id="43335.A0A4U5PZ50"/>
<feature type="region of interest" description="Disordered" evidence="7">
    <location>
        <begin position="1"/>
        <end position="21"/>
    </location>
</feature>
<keyword evidence="2" id="KW-0805">Transcription regulation</keyword>
<proteinExistence type="inferred from homology"/>
<dbReference type="PRINTS" id="PR00367">
    <property type="entry name" value="ETHRSPELEMNT"/>
</dbReference>
<keyword evidence="5" id="KW-0539">Nucleus</keyword>
<comment type="similarity">
    <text evidence="6">Belongs to the AP2/ERF transcription factor family. ERF subfamily.</text>
</comment>
<evidence type="ECO:0000256" key="1">
    <source>
        <dbReference type="ARBA" id="ARBA00004123"/>
    </source>
</evidence>
<feature type="compositionally biased region" description="Basic and acidic residues" evidence="7">
    <location>
        <begin position="330"/>
        <end position="345"/>
    </location>
</feature>
<dbReference type="InterPro" id="IPR050913">
    <property type="entry name" value="AP2/ERF_ERF"/>
</dbReference>
<dbReference type="GO" id="GO:0003700">
    <property type="term" value="F:DNA-binding transcription factor activity"/>
    <property type="evidence" value="ECO:0007669"/>
    <property type="project" value="InterPro"/>
</dbReference>
<feature type="compositionally biased region" description="Basic and acidic residues" evidence="7">
    <location>
        <begin position="1"/>
        <end position="16"/>
    </location>
</feature>
<dbReference type="SMART" id="SM00380">
    <property type="entry name" value="AP2"/>
    <property type="match status" value="1"/>
</dbReference>
<feature type="compositionally biased region" description="Low complexity" evidence="7">
    <location>
        <begin position="358"/>
        <end position="368"/>
    </location>
</feature>
<evidence type="ECO:0000259" key="8">
    <source>
        <dbReference type="PROSITE" id="PS51032"/>
    </source>
</evidence>
<comment type="subcellular location">
    <subcellularLocation>
        <location evidence="1">Nucleus</location>
    </subcellularLocation>
</comment>
<dbReference type="InterPro" id="IPR016177">
    <property type="entry name" value="DNA-bd_dom_sf"/>
</dbReference>
<evidence type="ECO:0000313" key="9">
    <source>
        <dbReference type="EMBL" id="TKS02924.1"/>
    </source>
</evidence>
<dbReference type="GO" id="GO:0009877">
    <property type="term" value="P:nodulation"/>
    <property type="evidence" value="ECO:0007669"/>
    <property type="project" value="UniProtKB-ARBA"/>
</dbReference>
<gene>
    <name evidence="9" type="ORF">D5086_0000157150</name>
</gene>
<evidence type="ECO:0000256" key="7">
    <source>
        <dbReference type="SAM" id="MobiDB-lite"/>
    </source>
</evidence>
<dbReference type="PANTHER" id="PTHR31194">
    <property type="entry name" value="SHN SHINE , DNA BINDING / TRANSCRIPTION FACTOR"/>
    <property type="match status" value="1"/>
</dbReference>
<keyword evidence="4" id="KW-0804">Transcription</keyword>
<evidence type="ECO:0000256" key="2">
    <source>
        <dbReference type="ARBA" id="ARBA00023015"/>
    </source>
</evidence>
<dbReference type="AlphaFoldDB" id="A0A4U5PZ50"/>
<dbReference type="SUPFAM" id="SSF54171">
    <property type="entry name" value="DNA-binding domain"/>
    <property type="match status" value="1"/>
</dbReference>
<sequence length="391" mass="43992">MEWKREAGEGEEERVSNDGNVGWDQMMEEAESLHGVRRARKRYLGVRQRPSGRWVAEIKDTIQKIRAWLGTYDTAEEAARAYDEAACLLHGANTRTNLWPCSPSSHSKPALPPKIVNLLLLRIKARHNSLTQTTTFPVNQQEQEAREQENQFDHFFEMPGDISIVENSDTANSTADTMTISDHTSGFFESRYITEDHGSTSTFEADDSWSNVDGSGQGGQEEGRGEEKIDMGLIDFQFDDALGSSFYHSPFDIAQEMMEPMEQEHHGDEPPMIREIMKRWTHERKFSASLYANNGVSECLRLAFRPGMPAVANGGYELPSNLGINSNNNEEEKRRDDMGKDAKEEVQEEVEIPQTPTEKGSSSSSSSLSKEDGELSLWSSLDLPPICFNNN</sequence>
<name>A0A4U5PZ50_POPAL</name>
<evidence type="ECO:0000256" key="6">
    <source>
        <dbReference type="ARBA" id="ARBA00024343"/>
    </source>
</evidence>
<dbReference type="Pfam" id="PF00847">
    <property type="entry name" value="AP2"/>
    <property type="match status" value="1"/>
</dbReference>
<dbReference type="CDD" id="cd00018">
    <property type="entry name" value="AP2"/>
    <property type="match status" value="1"/>
</dbReference>
<keyword evidence="3" id="KW-0238">DNA-binding</keyword>
<feature type="domain" description="AP2/ERF" evidence="8">
    <location>
        <begin position="42"/>
        <end position="99"/>
    </location>
</feature>
<accession>A0A4U5PZ50</accession>
<dbReference type="GO" id="GO:0003677">
    <property type="term" value="F:DNA binding"/>
    <property type="evidence" value="ECO:0007669"/>
    <property type="project" value="UniProtKB-KW"/>
</dbReference>
<dbReference type="InterPro" id="IPR001471">
    <property type="entry name" value="AP2/ERF_dom"/>
</dbReference>
<feature type="region of interest" description="Disordered" evidence="7">
    <location>
        <begin position="199"/>
        <end position="225"/>
    </location>
</feature>
<feature type="region of interest" description="Disordered" evidence="7">
    <location>
        <begin position="314"/>
        <end position="374"/>
    </location>
</feature>
<dbReference type="FunFam" id="3.30.730.10:FF:000005">
    <property type="entry name" value="ethylene-responsive transcription factor RAP2-11"/>
    <property type="match status" value="1"/>
</dbReference>
<dbReference type="GO" id="GO:0005634">
    <property type="term" value="C:nucleus"/>
    <property type="evidence" value="ECO:0007669"/>
    <property type="project" value="UniProtKB-SubCell"/>
</dbReference>
<protein>
    <submittedName>
        <fullName evidence="9">Ethylene-responsive transcription factor RAP2-11-like</fullName>
    </submittedName>
</protein>
<evidence type="ECO:0000256" key="4">
    <source>
        <dbReference type="ARBA" id="ARBA00023163"/>
    </source>
</evidence>
<evidence type="ECO:0000256" key="3">
    <source>
        <dbReference type="ARBA" id="ARBA00023125"/>
    </source>
</evidence>